<dbReference type="Proteomes" id="UP001249851">
    <property type="component" value="Unassembled WGS sequence"/>
</dbReference>
<feature type="transmembrane region" description="Helical" evidence="7">
    <location>
        <begin position="65"/>
        <end position="85"/>
    </location>
</feature>
<feature type="transmembrane region" description="Helical" evidence="7">
    <location>
        <begin position="238"/>
        <end position="260"/>
    </location>
</feature>
<evidence type="ECO:0000313" key="10">
    <source>
        <dbReference type="Proteomes" id="UP001249851"/>
    </source>
</evidence>
<keyword evidence="6" id="KW-0807">Transducer</keyword>
<dbReference type="GO" id="GO:0005886">
    <property type="term" value="C:plasma membrane"/>
    <property type="evidence" value="ECO:0007669"/>
    <property type="project" value="UniProtKB-SubCell"/>
</dbReference>
<reference evidence="9" key="2">
    <citation type="journal article" date="2023" name="Science">
        <title>Genomic signatures of disease resistance in endangered staghorn corals.</title>
        <authorList>
            <person name="Vollmer S.V."/>
            <person name="Selwyn J.D."/>
            <person name="Despard B.A."/>
            <person name="Roesel C.L."/>
        </authorList>
    </citation>
    <scope>NUCLEOTIDE SEQUENCE</scope>
    <source>
        <strain evidence="9">K2</strain>
    </source>
</reference>
<keyword evidence="5 7" id="KW-0472">Membrane</keyword>
<feature type="transmembrane region" description="Helical" evidence="7">
    <location>
        <begin position="272"/>
        <end position="291"/>
    </location>
</feature>
<dbReference type="SUPFAM" id="SSF81321">
    <property type="entry name" value="Family A G protein-coupled receptor-like"/>
    <property type="match status" value="1"/>
</dbReference>
<dbReference type="GO" id="GO:0004930">
    <property type="term" value="F:G protein-coupled receptor activity"/>
    <property type="evidence" value="ECO:0007669"/>
    <property type="project" value="UniProtKB-KW"/>
</dbReference>
<feature type="domain" description="G-protein coupled receptors family 1 profile" evidence="8">
    <location>
        <begin position="44"/>
        <end position="289"/>
    </location>
</feature>
<evidence type="ECO:0000256" key="7">
    <source>
        <dbReference type="SAM" id="Phobius"/>
    </source>
</evidence>
<dbReference type="CDD" id="cd00637">
    <property type="entry name" value="7tm_classA_rhodopsin-like"/>
    <property type="match status" value="1"/>
</dbReference>
<protein>
    <submittedName>
        <fullName evidence="9">Adenosine receptor A2a</fullName>
    </submittedName>
</protein>
<evidence type="ECO:0000256" key="4">
    <source>
        <dbReference type="ARBA" id="ARBA00022989"/>
    </source>
</evidence>
<feature type="transmembrane region" description="Helical" evidence="7">
    <location>
        <begin position="147"/>
        <end position="168"/>
    </location>
</feature>
<dbReference type="InterPro" id="IPR017452">
    <property type="entry name" value="GPCR_Rhodpsn_7TM"/>
</dbReference>
<dbReference type="AlphaFoldDB" id="A0AAD9PX39"/>
<keyword evidence="6 9" id="KW-0675">Receptor</keyword>
<evidence type="ECO:0000313" key="9">
    <source>
        <dbReference type="EMBL" id="KAK2550446.1"/>
    </source>
</evidence>
<evidence type="ECO:0000256" key="5">
    <source>
        <dbReference type="ARBA" id="ARBA00023136"/>
    </source>
</evidence>
<keyword evidence="4 7" id="KW-1133">Transmembrane helix</keyword>
<gene>
    <name evidence="9" type="ORF">P5673_028800</name>
</gene>
<sequence>MSEESICDVFQTFMPSISEGEDLHSVYVLNFLVNTFCSYTAVVLNIITIYAVKEAAADFPKQLKILLLSLALSDLGVGLIVQPFYSTLLVMWLRQKNPNCLSNKAFFVTMSVFAISSFFGVFAISLDRFLAIHLHLRYKQVAIPKRVASLVVSLWILSGFVAVITVWYPQESSLIVFAIGIVCLSITTMMYIKIYLVFRRHRIDILQTQRVHQSGLSIGGNRGNSNFGKLRKSAVGVFYVYLVFMACYLPRGCNLFLIALTEQSTAMKGFSLFAWTAMLVNSSLNPVIYCLKMKHIRLSVMQILRNILRGRGASPNDQIS</sequence>
<evidence type="ECO:0000259" key="8">
    <source>
        <dbReference type="PROSITE" id="PS50262"/>
    </source>
</evidence>
<keyword evidence="3 6" id="KW-0812">Transmembrane</keyword>
<comment type="caution">
    <text evidence="9">The sequence shown here is derived from an EMBL/GenBank/DDBJ whole genome shotgun (WGS) entry which is preliminary data.</text>
</comment>
<dbReference type="PRINTS" id="PR00237">
    <property type="entry name" value="GPCRRHODOPSN"/>
</dbReference>
<dbReference type="PROSITE" id="PS00237">
    <property type="entry name" value="G_PROTEIN_RECEP_F1_1"/>
    <property type="match status" value="1"/>
</dbReference>
<accession>A0AAD9PX39</accession>
<evidence type="ECO:0000256" key="2">
    <source>
        <dbReference type="ARBA" id="ARBA00022475"/>
    </source>
</evidence>
<dbReference type="EMBL" id="JARQWQ010000110">
    <property type="protein sequence ID" value="KAK2550446.1"/>
    <property type="molecule type" value="Genomic_DNA"/>
</dbReference>
<comment type="similarity">
    <text evidence="6">Belongs to the G-protein coupled receptor 1 family.</text>
</comment>
<feature type="transmembrane region" description="Helical" evidence="7">
    <location>
        <begin position="174"/>
        <end position="198"/>
    </location>
</feature>
<reference evidence="9" key="1">
    <citation type="journal article" date="2023" name="G3 (Bethesda)">
        <title>Whole genome assembly and annotation of the endangered Caribbean coral Acropora cervicornis.</title>
        <authorList>
            <person name="Selwyn J.D."/>
            <person name="Vollmer S.V."/>
        </authorList>
    </citation>
    <scope>NUCLEOTIDE SEQUENCE</scope>
    <source>
        <strain evidence="9">K2</strain>
    </source>
</reference>
<keyword evidence="10" id="KW-1185">Reference proteome</keyword>
<keyword evidence="6" id="KW-0297">G-protein coupled receptor</keyword>
<evidence type="ECO:0000256" key="6">
    <source>
        <dbReference type="RuleBase" id="RU000688"/>
    </source>
</evidence>
<feature type="transmembrane region" description="Helical" evidence="7">
    <location>
        <begin position="31"/>
        <end position="53"/>
    </location>
</feature>
<comment type="subcellular location">
    <subcellularLocation>
        <location evidence="1">Cell membrane</location>
        <topology evidence="1">Multi-pass membrane protein</topology>
    </subcellularLocation>
</comment>
<organism evidence="9 10">
    <name type="scientific">Acropora cervicornis</name>
    <name type="common">Staghorn coral</name>
    <dbReference type="NCBI Taxonomy" id="6130"/>
    <lineage>
        <taxon>Eukaryota</taxon>
        <taxon>Metazoa</taxon>
        <taxon>Cnidaria</taxon>
        <taxon>Anthozoa</taxon>
        <taxon>Hexacorallia</taxon>
        <taxon>Scleractinia</taxon>
        <taxon>Astrocoeniina</taxon>
        <taxon>Acroporidae</taxon>
        <taxon>Acropora</taxon>
    </lineage>
</organism>
<name>A0AAD9PX39_ACRCE</name>
<dbReference type="PANTHER" id="PTHR22750">
    <property type="entry name" value="G-PROTEIN COUPLED RECEPTOR"/>
    <property type="match status" value="1"/>
</dbReference>
<dbReference type="PROSITE" id="PS50262">
    <property type="entry name" value="G_PROTEIN_RECEP_F1_2"/>
    <property type="match status" value="1"/>
</dbReference>
<dbReference type="Pfam" id="PF00001">
    <property type="entry name" value="7tm_1"/>
    <property type="match status" value="2"/>
</dbReference>
<dbReference type="Gene3D" id="1.20.1070.10">
    <property type="entry name" value="Rhodopsin 7-helix transmembrane proteins"/>
    <property type="match status" value="1"/>
</dbReference>
<proteinExistence type="inferred from homology"/>
<evidence type="ECO:0000256" key="1">
    <source>
        <dbReference type="ARBA" id="ARBA00004651"/>
    </source>
</evidence>
<evidence type="ECO:0000256" key="3">
    <source>
        <dbReference type="ARBA" id="ARBA00022692"/>
    </source>
</evidence>
<keyword evidence="2" id="KW-1003">Cell membrane</keyword>
<feature type="transmembrane region" description="Helical" evidence="7">
    <location>
        <begin position="105"/>
        <end position="126"/>
    </location>
</feature>
<dbReference type="InterPro" id="IPR000276">
    <property type="entry name" value="GPCR_Rhodpsn"/>
</dbReference>